<keyword evidence="2" id="KW-1185">Reference proteome</keyword>
<dbReference type="EMBL" id="CAVMJV010000133">
    <property type="protein sequence ID" value="CAK5109856.1"/>
    <property type="molecule type" value="Genomic_DNA"/>
</dbReference>
<dbReference type="Proteomes" id="UP001497535">
    <property type="component" value="Unassembled WGS sequence"/>
</dbReference>
<protein>
    <submittedName>
        <fullName evidence="1">Uncharacterized protein</fullName>
    </submittedName>
</protein>
<evidence type="ECO:0000313" key="1">
    <source>
        <dbReference type="EMBL" id="CAK5109856.1"/>
    </source>
</evidence>
<comment type="caution">
    <text evidence="1">The sequence shown here is derived from an EMBL/GenBank/DDBJ whole genome shotgun (WGS) entry which is preliminary data.</text>
</comment>
<reference evidence="1" key="1">
    <citation type="submission" date="2023-11" db="EMBL/GenBank/DDBJ databases">
        <authorList>
            <person name="Poullet M."/>
        </authorList>
    </citation>
    <scope>NUCLEOTIDE SEQUENCE</scope>
    <source>
        <strain evidence="1">E1834</strain>
    </source>
</reference>
<accession>A0ACB1AX45</accession>
<name>A0ACB1AX45_MELEN</name>
<evidence type="ECO:0000313" key="2">
    <source>
        <dbReference type="Proteomes" id="UP001497535"/>
    </source>
</evidence>
<gene>
    <name evidence="1" type="ORF">MENTE1834_LOCUS44299</name>
</gene>
<proteinExistence type="predicted"/>
<organism evidence="1 2">
    <name type="scientific">Meloidogyne enterolobii</name>
    <name type="common">Root-knot nematode worm</name>
    <name type="synonym">Meloidogyne mayaguensis</name>
    <dbReference type="NCBI Taxonomy" id="390850"/>
    <lineage>
        <taxon>Eukaryota</taxon>
        <taxon>Metazoa</taxon>
        <taxon>Ecdysozoa</taxon>
        <taxon>Nematoda</taxon>
        <taxon>Chromadorea</taxon>
        <taxon>Rhabditida</taxon>
        <taxon>Tylenchina</taxon>
        <taxon>Tylenchomorpha</taxon>
        <taxon>Tylenchoidea</taxon>
        <taxon>Meloidogynidae</taxon>
        <taxon>Meloidogyninae</taxon>
        <taxon>Meloidogyne</taxon>
    </lineage>
</organism>
<sequence>MEQRIHSGHQRTCWLDTQRTTFSNNITTENWSNCTRRDGSSTTQSMASGKNRRTQWLG</sequence>